<gene>
    <name evidence="1" type="ORF">OJF2_39240</name>
</gene>
<sequence>MLSFTLDCGRRVTLDAFDYARTYSGLLEGLPTPAINARIIEHALSERDGTWGRRRTHLIPPAVDDSDPDHPLLPPACLRAWLWCNDPIDPAFMGSSLVVVWFAEDCFGESIARVVLRDLRGLPWERIAEDFDW</sequence>
<reference evidence="1 2" key="1">
    <citation type="submission" date="2019-08" db="EMBL/GenBank/DDBJ databases">
        <title>Deep-cultivation of Planctomycetes and their phenomic and genomic characterization uncovers novel biology.</title>
        <authorList>
            <person name="Wiegand S."/>
            <person name="Jogler M."/>
            <person name="Boedeker C."/>
            <person name="Pinto D."/>
            <person name="Vollmers J."/>
            <person name="Rivas-Marin E."/>
            <person name="Kohn T."/>
            <person name="Peeters S.H."/>
            <person name="Heuer A."/>
            <person name="Rast P."/>
            <person name="Oberbeckmann S."/>
            <person name="Bunk B."/>
            <person name="Jeske O."/>
            <person name="Meyerdierks A."/>
            <person name="Storesund J.E."/>
            <person name="Kallscheuer N."/>
            <person name="Luecker S."/>
            <person name="Lage O.M."/>
            <person name="Pohl T."/>
            <person name="Merkel B.J."/>
            <person name="Hornburger P."/>
            <person name="Mueller R.-W."/>
            <person name="Bruemmer F."/>
            <person name="Labrenz M."/>
            <person name="Spormann A.M."/>
            <person name="Op den Camp H."/>
            <person name="Overmann J."/>
            <person name="Amann R."/>
            <person name="Jetten M.S.M."/>
            <person name="Mascher T."/>
            <person name="Medema M.H."/>
            <person name="Devos D.P."/>
            <person name="Kaster A.-K."/>
            <person name="Ovreas L."/>
            <person name="Rohde M."/>
            <person name="Galperin M.Y."/>
            <person name="Jogler C."/>
        </authorList>
    </citation>
    <scope>NUCLEOTIDE SEQUENCE [LARGE SCALE GENOMIC DNA]</scope>
    <source>
        <strain evidence="1 2">OJF2</strain>
    </source>
</reference>
<dbReference type="RefSeq" id="WP_148595187.1">
    <property type="nucleotide sequence ID" value="NZ_CP042997.1"/>
</dbReference>
<accession>A0A5B9W448</accession>
<evidence type="ECO:0000313" key="1">
    <source>
        <dbReference type="EMBL" id="QEH35372.1"/>
    </source>
</evidence>
<dbReference type="KEGG" id="agv:OJF2_39240"/>
<dbReference type="AlphaFoldDB" id="A0A5B9W448"/>
<dbReference type="Proteomes" id="UP000324233">
    <property type="component" value="Chromosome"/>
</dbReference>
<keyword evidence="2" id="KW-1185">Reference proteome</keyword>
<dbReference type="EMBL" id="CP042997">
    <property type="protein sequence ID" value="QEH35372.1"/>
    <property type="molecule type" value="Genomic_DNA"/>
</dbReference>
<protein>
    <submittedName>
        <fullName evidence="1">Uncharacterized protein</fullName>
    </submittedName>
</protein>
<dbReference type="OrthoDB" id="283452at2"/>
<name>A0A5B9W448_9BACT</name>
<organism evidence="1 2">
    <name type="scientific">Aquisphaera giovannonii</name>
    <dbReference type="NCBI Taxonomy" id="406548"/>
    <lineage>
        <taxon>Bacteria</taxon>
        <taxon>Pseudomonadati</taxon>
        <taxon>Planctomycetota</taxon>
        <taxon>Planctomycetia</taxon>
        <taxon>Isosphaerales</taxon>
        <taxon>Isosphaeraceae</taxon>
        <taxon>Aquisphaera</taxon>
    </lineage>
</organism>
<evidence type="ECO:0000313" key="2">
    <source>
        <dbReference type="Proteomes" id="UP000324233"/>
    </source>
</evidence>
<proteinExistence type="predicted"/>